<dbReference type="EMBL" id="JH007969">
    <property type="protein sequence ID" value="EGV91574.1"/>
    <property type="molecule type" value="Genomic_DNA"/>
</dbReference>
<feature type="compositionally biased region" description="Basic and acidic residues" evidence="2">
    <location>
        <begin position="95"/>
        <end position="117"/>
    </location>
</feature>
<feature type="region of interest" description="Disordered" evidence="2">
    <location>
        <begin position="22"/>
        <end position="156"/>
    </location>
</feature>
<reference evidence="5" key="1">
    <citation type="journal article" date="2011" name="Nat. Biotechnol.">
        <title>The genomic sequence of the Chinese hamster ovary (CHO)-K1 cell line.</title>
        <authorList>
            <person name="Xu X."/>
            <person name="Nagarajan H."/>
            <person name="Lewis N.E."/>
            <person name="Pan S."/>
            <person name="Cai Z."/>
            <person name="Liu X."/>
            <person name="Chen W."/>
            <person name="Xie M."/>
            <person name="Wang W."/>
            <person name="Hammond S."/>
            <person name="Andersen M.R."/>
            <person name="Neff N."/>
            <person name="Passarelli B."/>
            <person name="Koh W."/>
            <person name="Fan H.C."/>
            <person name="Wang J."/>
            <person name="Gui Y."/>
            <person name="Lee K.H."/>
            <person name="Betenbaugh M.J."/>
            <person name="Quake S.R."/>
            <person name="Famili I."/>
            <person name="Palsson B.O."/>
            <person name="Wang J."/>
        </authorList>
    </citation>
    <scope>NUCLEOTIDE SEQUENCE [LARGE SCALE GENOMIC DNA]</scope>
    <source>
        <strain evidence="5">CHO K1 cell line</strain>
    </source>
</reference>
<feature type="compositionally biased region" description="Polar residues" evidence="2">
    <location>
        <begin position="59"/>
        <end position="94"/>
    </location>
</feature>
<dbReference type="InParanoid" id="G3INZ0"/>
<sequence>MPPYGQLAASSLLSQQYAASLGLGAGFPSTPVSKSPMVEQAVQTSSADNLNAKKLLPSKVTSGTQLNGRQAQPSSKTASDVVQPTPVHTQGQVNDENRRPPRRRSDDKAEKGEEKDPAVMTQSEETPAEEDLLGPNCYYDKSKSFFDNISSELKTR</sequence>
<dbReference type="Proteomes" id="UP000001075">
    <property type="component" value="Unassembled WGS sequence"/>
</dbReference>
<feature type="domain" description="FFD box profile" evidence="3">
    <location>
        <begin position="137"/>
        <end position="153"/>
    </location>
</feature>
<name>G3INZ0_CRIGR</name>
<evidence type="ECO:0000259" key="3">
    <source>
        <dbReference type="PROSITE" id="PS51513"/>
    </source>
</evidence>
<gene>
    <name evidence="4" type="ORF">I79_025688</name>
</gene>
<evidence type="ECO:0000256" key="1">
    <source>
        <dbReference type="PROSITE-ProRule" id="PRU00846"/>
    </source>
</evidence>
<feature type="compositionally biased region" description="Polar residues" evidence="2">
    <location>
        <begin position="145"/>
        <end position="156"/>
    </location>
</feature>
<evidence type="ECO:0000313" key="4">
    <source>
        <dbReference type="EMBL" id="EGV91574.1"/>
    </source>
</evidence>
<dbReference type="InterPro" id="IPR025761">
    <property type="entry name" value="FFD_box"/>
</dbReference>
<feature type="short sequence motif" description="FFD box" evidence="1">
    <location>
        <begin position="137"/>
        <end position="153"/>
    </location>
</feature>
<evidence type="ECO:0000313" key="5">
    <source>
        <dbReference type="Proteomes" id="UP000001075"/>
    </source>
</evidence>
<protein>
    <submittedName>
        <fullName evidence="4">Protein LSM14-like B</fullName>
    </submittedName>
</protein>
<dbReference type="AlphaFoldDB" id="G3INZ0"/>
<dbReference type="GlyGen" id="G3INZ0">
    <property type="glycosylation" value="1 site"/>
</dbReference>
<organism evidence="4 5">
    <name type="scientific">Cricetulus griseus</name>
    <name type="common">Chinese hamster</name>
    <name type="synonym">Cricetulus barabensis griseus</name>
    <dbReference type="NCBI Taxonomy" id="10029"/>
    <lineage>
        <taxon>Eukaryota</taxon>
        <taxon>Metazoa</taxon>
        <taxon>Chordata</taxon>
        <taxon>Craniata</taxon>
        <taxon>Vertebrata</taxon>
        <taxon>Euteleostomi</taxon>
        <taxon>Mammalia</taxon>
        <taxon>Eutheria</taxon>
        <taxon>Euarchontoglires</taxon>
        <taxon>Glires</taxon>
        <taxon>Rodentia</taxon>
        <taxon>Myomorpha</taxon>
        <taxon>Muroidea</taxon>
        <taxon>Cricetidae</taxon>
        <taxon>Cricetinae</taxon>
        <taxon>Cricetulus</taxon>
    </lineage>
</organism>
<accession>G3INZ0</accession>
<dbReference type="PROSITE" id="PS51513">
    <property type="entry name" value="FFD"/>
    <property type="match status" value="1"/>
</dbReference>
<dbReference type="STRING" id="10029.G3INZ0"/>
<proteinExistence type="predicted"/>
<evidence type="ECO:0000256" key="2">
    <source>
        <dbReference type="SAM" id="MobiDB-lite"/>
    </source>
</evidence>